<sequence length="304" mass="35425">MTYESILYRRLKQIDVEHLLSGISSREPGWVHESVGQGLSRLFYPLEGSGWLRVGERHYELRPGHLYMLPGDVDQAFGTLGSGSFVFYWTHYRINMADYNLLKELDVPFQMKVKAEEHRELVAHFDRLLLLQQSTALTNNWRAKAVLLELSAIFLESVELERKLEAKQEMIERFDEVLAFIEERLAESLSIEQLAQIACLHPNYFVTMFKSLTGLSPVNYMNERRLELARSLLSDTELPVMDIAERIGMQNHYLSRLFKQQYGITPRRYRELSQSIDGAVQPYEEGDWEMKPAESVMLREQEGK</sequence>
<keyword evidence="7" id="KW-1185">Reference proteome</keyword>
<evidence type="ECO:0000313" key="7">
    <source>
        <dbReference type="Proteomes" id="UP000005387"/>
    </source>
</evidence>
<feature type="domain" description="HTH araC/xylS-type" evidence="5">
    <location>
        <begin position="175"/>
        <end position="272"/>
    </location>
</feature>
<keyword evidence="1" id="KW-0805">Transcription regulation</keyword>
<evidence type="ECO:0000256" key="2">
    <source>
        <dbReference type="ARBA" id="ARBA00023125"/>
    </source>
</evidence>
<dbReference type="InterPro" id="IPR003313">
    <property type="entry name" value="AraC-bd"/>
</dbReference>
<accession>E0I7H6</accession>
<evidence type="ECO:0000256" key="4">
    <source>
        <dbReference type="SAM" id="Coils"/>
    </source>
</evidence>
<gene>
    <name evidence="6" type="ORF">PaecuDRAFT_1600</name>
</gene>
<evidence type="ECO:0000313" key="6">
    <source>
        <dbReference type="EMBL" id="EFM11992.1"/>
    </source>
</evidence>
<dbReference type="SUPFAM" id="SSF46689">
    <property type="entry name" value="Homeodomain-like"/>
    <property type="match status" value="2"/>
</dbReference>
<dbReference type="GO" id="GO:0043565">
    <property type="term" value="F:sequence-specific DNA binding"/>
    <property type="evidence" value="ECO:0007669"/>
    <property type="project" value="InterPro"/>
</dbReference>
<evidence type="ECO:0000256" key="3">
    <source>
        <dbReference type="ARBA" id="ARBA00023163"/>
    </source>
</evidence>
<dbReference type="RefSeq" id="WP_006037611.1">
    <property type="nucleotide sequence ID" value="NZ_AEDD01000003.1"/>
</dbReference>
<dbReference type="PROSITE" id="PS00041">
    <property type="entry name" value="HTH_ARAC_FAMILY_1"/>
    <property type="match status" value="1"/>
</dbReference>
<dbReference type="InterPro" id="IPR037923">
    <property type="entry name" value="HTH-like"/>
</dbReference>
<organism evidence="6 7">
    <name type="scientific">Paenibacillus curdlanolyticus YK9</name>
    <dbReference type="NCBI Taxonomy" id="717606"/>
    <lineage>
        <taxon>Bacteria</taxon>
        <taxon>Bacillati</taxon>
        <taxon>Bacillota</taxon>
        <taxon>Bacilli</taxon>
        <taxon>Bacillales</taxon>
        <taxon>Paenibacillaceae</taxon>
        <taxon>Paenibacillus</taxon>
    </lineage>
</organism>
<dbReference type="InterPro" id="IPR018060">
    <property type="entry name" value="HTH_AraC"/>
</dbReference>
<feature type="coiled-coil region" evidence="4">
    <location>
        <begin position="157"/>
        <end position="184"/>
    </location>
</feature>
<dbReference type="STRING" id="717606.PaecuDRAFT_1600"/>
<reference evidence="6 7" key="1">
    <citation type="submission" date="2010-07" db="EMBL/GenBank/DDBJ databases">
        <title>The draft genome of Paenibacillus curdlanolyticus YK9.</title>
        <authorList>
            <consortium name="US DOE Joint Genome Institute (JGI-PGF)"/>
            <person name="Lucas S."/>
            <person name="Copeland A."/>
            <person name="Lapidus A."/>
            <person name="Cheng J.-F."/>
            <person name="Bruce D."/>
            <person name="Goodwin L."/>
            <person name="Pitluck S."/>
            <person name="Land M.L."/>
            <person name="Hauser L."/>
            <person name="Chang Y.-J."/>
            <person name="Jeffries C."/>
            <person name="Anderson I.J."/>
            <person name="Johnson E."/>
            <person name="Loganathan U."/>
            <person name="Mulhopadhyay B."/>
            <person name="Kyrpides N."/>
            <person name="Woyke T.J."/>
        </authorList>
    </citation>
    <scope>NUCLEOTIDE SEQUENCE [LARGE SCALE GENOMIC DNA]</scope>
    <source>
        <strain evidence="6 7">YK9</strain>
    </source>
</reference>
<keyword evidence="2" id="KW-0238">DNA-binding</keyword>
<keyword evidence="3" id="KW-0804">Transcription</keyword>
<dbReference type="SMART" id="SM00342">
    <property type="entry name" value="HTH_ARAC"/>
    <property type="match status" value="1"/>
</dbReference>
<keyword evidence="4" id="KW-0175">Coiled coil</keyword>
<dbReference type="eggNOG" id="COG4977">
    <property type="taxonomic scope" value="Bacteria"/>
</dbReference>
<evidence type="ECO:0000256" key="1">
    <source>
        <dbReference type="ARBA" id="ARBA00023015"/>
    </source>
</evidence>
<dbReference type="PANTHER" id="PTHR43280">
    <property type="entry name" value="ARAC-FAMILY TRANSCRIPTIONAL REGULATOR"/>
    <property type="match status" value="1"/>
</dbReference>
<dbReference type="Pfam" id="PF02311">
    <property type="entry name" value="AraC_binding"/>
    <property type="match status" value="1"/>
</dbReference>
<dbReference type="Gene3D" id="1.10.10.60">
    <property type="entry name" value="Homeodomain-like"/>
    <property type="match status" value="2"/>
</dbReference>
<dbReference type="GO" id="GO:0003700">
    <property type="term" value="F:DNA-binding transcription factor activity"/>
    <property type="evidence" value="ECO:0007669"/>
    <property type="project" value="InterPro"/>
</dbReference>
<dbReference type="Gene3D" id="2.60.120.10">
    <property type="entry name" value="Jelly Rolls"/>
    <property type="match status" value="1"/>
</dbReference>
<dbReference type="SUPFAM" id="SSF51215">
    <property type="entry name" value="Regulatory protein AraC"/>
    <property type="match status" value="1"/>
</dbReference>
<dbReference type="EMBL" id="AEDD01000003">
    <property type="protein sequence ID" value="EFM11992.1"/>
    <property type="molecule type" value="Genomic_DNA"/>
</dbReference>
<proteinExistence type="predicted"/>
<dbReference type="InterPro" id="IPR009057">
    <property type="entry name" value="Homeodomain-like_sf"/>
</dbReference>
<evidence type="ECO:0000259" key="5">
    <source>
        <dbReference type="PROSITE" id="PS01124"/>
    </source>
</evidence>
<name>E0I7H6_9BACL</name>
<dbReference type="PANTHER" id="PTHR43280:SF28">
    <property type="entry name" value="HTH-TYPE TRANSCRIPTIONAL ACTIVATOR RHAS"/>
    <property type="match status" value="1"/>
</dbReference>
<dbReference type="PROSITE" id="PS01124">
    <property type="entry name" value="HTH_ARAC_FAMILY_2"/>
    <property type="match status" value="1"/>
</dbReference>
<dbReference type="OrthoDB" id="9780667at2"/>
<dbReference type="InterPro" id="IPR014710">
    <property type="entry name" value="RmlC-like_jellyroll"/>
</dbReference>
<protein>
    <submittedName>
        <fullName evidence="6">Transcriptional regulator, AraC family</fullName>
    </submittedName>
</protein>
<dbReference type="Proteomes" id="UP000005387">
    <property type="component" value="Unassembled WGS sequence"/>
</dbReference>
<dbReference type="InterPro" id="IPR018062">
    <property type="entry name" value="HTH_AraC-typ_CS"/>
</dbReference>
<dbReference type="AlphaFoldDB" id="E0I7H6"/>
<dbReference type="Pfam" id="PF12833">
    <property type="entry name" value="HTH_18"/>
    <property type="match status" value="1"/>
</dbReference>